<organism evidence="7 8">
    <name type="scientific">Filimonas lacunae</name>
    <dbReference type="NCBI Taxonomy" id="477680"/>
    <lineage>
        <taxon>Bacteria</taxon>
        <taxon>Pseudomonadati</taxon>
        <taxon>Bacteroidota</taxon>
        <taxon>Chitinophagia</taxon>
        <taxon>Chitinophagales</taxon>
        <taxon>Chitinophagaceae</taxon>
        <taxon>Filimonas</taxon>
    </lineage>
</organism>
<dbReference type="InterPro" id="IPR036942">
    <property type="entry name" value="Beta-barrel_TonB_sf"/>
</dbReference>
<keyword evidence="2" id="KW-0472">Membrane</keyword>
<dbReference type="PANTHER" id="PTHR40980:SF4">
    <property type="entry name" value="TONB-DEPENDENT RECEPTOR-LIKE BETA-BARREL DOMAIN-CONTAINING PROTEIN"/>
    <property type="match status" value="1"/>
</dbReference>
<dbReference type="InterPro" id="IPR041700">
    <property type="entry name" value="OMP_b-brl_3"/>
</dbReference>
<keyword evidence="3" id="KW-0998">Cell outer membrane</keyword>
<feature type="chain" id="PRO_5030022885" evidence="5">
    <location>
        <begin position="24"/>
        <end position="818"/>
    </location>
</feature>
<dbReference type="Gene3D" id="2.40.170.20">
    <property type="entry name" value="TonB-dependent receptor, beta-barrel domain"/>
    <property type="match status" value="1"/>
</dbReference>
<dbReference type="GO" id="GO:0009279">
    <property type="term" value="C:cell outer membrane"/>
    <property type="evidence" value="ECO:0007669"/>
    <property type="project" value="UniProtKB-SubCell"/>
</dbReference>
<dbReference type="Pfam" id="PF13620">
    <property type="entry name" value="CarboxypepD_reg"/>
    <property type="match status" value="1"/>
</dbReference>
<reference evidence="8" key="1">
    <citation type="submission" date="2017-01" db="EMBL/GenBank/DDBJ databases">
        <authorList>
            <person name="Varghese N."/>
            <person name="Submissions S."/>
        </authorList>
    </citation>
    <scope>NUCLEOTIDE SEQUENCE [LARGE SCALE GENOMIC DNA]</scope>
    <source>
        <strain evidence="8">DSM 21054</strain>
    </source>
</reference>
<comment type="subcellular location">
    <subcellularLocation>
        <location evidence="1">Cell outer membrane</location>
    </subcellularLocation>
</comment>
<accession>A0A173MFS2</accession>
<keyword evidence="5" id="KW-0732">Signal</keyword>
<keyword evidence="7" id="KW-0675">Receptor</keyword>
<feature type="signal peptide" evidence="5">
    <location>
        <begin position="1"/>
        <end position="23"/>
    </location>
</feature>
<sequence length="818" mass="90730">MKTKIQIFLIALTVNTFLAGAYAQSPTIVSGSVISNQAPVEAASVYLLKAKDSSIVKAAVSAKNGAFTLPVLVNGHYLLAIEALGFQKQYSAAFEMKGAAFHMPVIELVAAGAALNGVTVTSKKPFVEQHLDKTIINVEASASNAGLSALDVLEKSPGISVDKDGNVSLKGKGGVLILVDGKPTYLSAAELANILKNMPSTNLEQIEIMPNPPAKYDAAGNSGVINIRTKKSRIVGLNGSVTIGGGMGLYPKTSNSASVNYRTGKVNVFANYSHYWNKNMQDLRLTRKFRDQDTKELVSNFDQQTKMIKNGQNHNFKVGADYAVTNKTTIGVVVNGMFNPRVNTNHNTTQISRPDGTIDSITVADNTYKNNFNSLGGNLNLRHVFDSTGRELTADIDYIQYQSEDKQTFRNTFYNNSWGKTRADEYMKGRLPSDIKIYSVKVDYTHPLPGNAKLEAGAKSSYVKTDNNALYDILNNGTGKWDADMGRSNHFLYKENINAAYVNLSKKWSDKWSSQLGVRAENTNANGNQVTTGETFDRHYTQLFPTVFVGFNPNAKNQLGLSYGRRIERPDYENMNPFYYFLDKYTYQVGNPNLRPQFSHNIELNHTWNGFLTSSVGYSRTNDIILDVLEQVDSITTSYQTKRNIASSYTFTASVSAGFPVTKWWKTNLYVQGNYRRFSGLLNNEYIAVGGPSMTANMSNQFQLSGTWSMELSGWIESRHIEGVLDMRAMGAANFAISKQILKKKGTLRLNVRDFLNVQAFRGSSKYQNVDITIYNQWDNRVVNLSFTYRFSKGQGATAQQRKRGGAGDEQNRVKEEN</sequence>
<evidence type="ECO:0000256" key="3">
    <source>
        <dbReference type="ARBA" id="ARBA00023237"/>
    </source>
</evidence>
<dbReference type="RefSeq" id="WP_076380622.1">
    <property type="nucleotide sequence ID" value="NZ_AP017422.1"/>
</dbReference>
<feature type="region of interest" description="Disordered" evidence="4">
    <location>
        <begin position="797"/>
        <end position="818"/>
    </location>
</feature>
<gene>
    <name evidence="7" type="ORF">SAMN05421788_1074</name>
</gene>
<evidence type="ECO:0000256" key="5">
    <source>
        <dbReference type="SAM" id="SignalP"/>
    </source>
</evidence>
<dbReference type="SUPFAM" id="SSF56935">
    <property type="entry name" value="Porins"/>
    <property type="match status" value="1"/>
</dbReference>
<dbReference type="SUPFAM" id="SSF49478">
    <property type="entry name" value="Cna protein B-type domain"/>
    <property type="match status" value="1"/>
</dbReference>
<proteinExistence type="predicted"/>
<evidence type="ECO:0000256" key="1">
    <source>
        <dbReference type="ARBA" id="ARBA00004442"/>
    </source>
</evidence>
<protein>
    <submittedName>
        <fullName evidence="7">Outer membrane receptor proteins, mostly Fe transport</fullName>
    </submittedName>
</protein>
<dbReference type="STRING" id="477680.SAMN05421788_1074"/>
<evidence type="ECO:0000313" key="8">
    <source>
        <dbReference type="Proteomes" id="UP000186917"/>
    </source>
</evidence>
<name>A0A173MFS2_9BACT</name>
<feature type="compositionally biased region" description="Basic and acidic residues" evidence="4">
    <location>
        <begin position="806"/>
        <end position="818"/>
    </location>
</feature>
<dbReference type="OrthoDB" id="905812at2"/>
<feature type="domain" description="Outer membrane protein beta-barrel" evidence="6">
    <location>
        <begin position="383"/>
        <end position="789"/>
    </location>
</feature>
<evidence type="ECO:0000313" key="7">
    <source>
        <dbReference type="EMBL" id="SIT26559.1"/>
    </source>
</evidence>
<keyword evidence="8" id="KW-1185">Reference proteome</keyword>
<dbReference type="KEGG" id="fln:FLA_2362"/>
<evidence type="ECO:0000256" key="2">
    <source>
        <dbReference type="ARBA" id="ARBA00023136"/>
    </source>
</evidence>
<dbReference type="Pfam" id="PF14905">
    <property type="entry name" value="OMP_b-brl_3"/>
    <property type="match status" value="1"/>
</dbReference>
<dbReference type="AlphaFoldDB" id="A0A173MFS2"/>
<dbReference type="Gene3D" id="2.170.130.10">
    <property type="entry name" value="TonB-dependent receptor, plug domain"/>
    <property type="match status" value="1"/>
</dbReference>
<dbReference type="PANTHER" id="PTHR40980">
    <property type="entry name" value="PLUG DOMAIN-CONTAINING PROTEIN"/>
    <property type="match status" value="1"/>
</dbReference>
<dbReference type="InterPro" id="IPR037066">
    <property type="entry name" value="Plug_dom_sf"/>
</dbReference>
<dbReference type="EMBL" id="FTOR01000007">
    <property type="protein sequence ID" value="SIT26559.1"/>
    <property type="molecule type" value="Genomic_DNA"/>
</dbReference>
<dbReference type="Proteomes" id="UP000186917">
    <property type="component" value="Unassembled WGS sequence"/>
</dbReference>
<evidence type="ECO:0000256" key="4">
    <source>
        <dbReference type="SAM" id="MobiDB-lite"/>
    </source>
</evidence>
<evidence type="ECO:0000259" key="6">
    <source>
        <dbReference type="Pfam" id="PF14905"/>
    </source>
</evidence>